<dbReference type="Pfam" id="PF01656">
    <property type="entry name" value="CbiA"/>
    <property type="match status" value="1"/>
</dbReference>
<evidence type="ECO:0000313" key="5">
    <source>
        <dbReference type="EMBL" id="KAB7514161.1"/>
    </source>
</evidence>
<keyword evidence="2" id="KW-0067">ATP-binding</keyword>
<proteinExistence type="predicted"/>
<keyword evidence="9" id="KW-1185">Reference proteome</keyword>
<evidence type="ECO:0000256" key="2">
    <source>
        <dbReference type="ARBA" id="ARBA00022840"/>
    </source>
</evidence>
<dbReference type="GO" id="GO:0005524">
    <property type="term" value="F:ATP binding"/>
    <property type="evidence" value="ECO:0007669"/>
    <property type="project" value="UniProtKB-KW"/>
</dbReference>
<evidence type="ECO:0000313" key="4">
    <source>
        <dbReference type="EMBL" id="KAB7513760.1"/>
    </source>
</evidence>
<dbReference type="InterPro" id="IPR002586">
    <property type="entry name" value="CobQ/CobB/MinD/ParA_Nub-bd_dom"/>
</dbReference>
<dbReference type="EMBL" id="QMDY01000003">
    <property type="protein sequence ID" value="KAB7518989.1"/>
    <property type="molecule type" value="Genomic_DNA"/>
</dbReference>
<dbReference type="AlphaFoldDB" id="A0A5N5UJQ1"/>
<comment type="caution">
    <text evidence="6">The sequence shown here is derived from an EMBL/GenBank/DDBJ whole genome shotgun (WGS) entry which is preliminary data.</text>
</comment>
<dbReference type="InterPro" id="IPR050625">
    <property type="entry name" value="ParA/MinD_ATPase"/>
</dbReference>
<keyword evidence="1" id="KW-0547">Nucleotide-binding</keyword>
<evidence type="ECO:0000259" key="3">
    <source>
        <dbReference type="Pfam" id="PF01656"/>
    </source>
</evidence>
<dbReference type="GO" id="GO:0009898">
    <property type="term" value="C:cytoplasmic side of plasma membrane"/>
    <property type="evidence" value="ECO:0007669"/>
    <property type="project" value="TreeGrafter"/>
</dbReference>
<evidence type="ECO:0000313" key="9">
    <source>
        <dbReference type="Proteomes" id="UP000326865"/>
    </source>
</evidence>
<accession>A0A5N5U8L0</accession>
<dbReference type="OrthoDB" id="238619at2157"/>
<organism evidence="6 7">
    <name type="scientific">Halosegnis rubeus</name>
    <dbReference type="NCBI Taxonomy" id="2212850"/>
    <lineage>
        <taxon>Archaea</taxon>
        <taxon>Methanobacteriati</taxon>
        <taxon>Methanobacteriota</taxon>
        <taxon>Stenosarchaea group</taxon>
        <taxon>Halobacteria</taxon>
        <taxon>Halobacteriales</taxon>
        <taxon>Natronomonadaceae</taxon>
        <taxon>Halosegnis</taxon>
    </lineage>
</organism>
<reference evidence="7 8" key="1">
    <citation type="submission" date="2019-10" db="EMBL/GenBank/DDBJ databases">
        <title>Unraveling microbial dark matter from salterns through culturing: the case of the genus Halosegnis.</title>
        <authorList>
            <person name="Duran-Viseras A."/>
            <person name="Andrei A.-S."/>
            <person name="Vera-Gargallo B."/>
            <person name="Ghai R."/>
            <person name="Sanchez-Porro C."/>
            <person name="Ventosa A."/>
        </authorList>
    </citation>
    <scope>NUCLEOTIDE SEQUENCE [LARGE SCALE GENOMIC DNA]</scope>
    <source>
        <strain evidence="5 8">F17-44</strain>
        <strain evidence="4 9">F18-79</strain>
        <strain evidence="6 7">F19-13</strain>
    </source>
</reference>
<evidence type="ECO:0000256" key="1">
    <source>
        <dbReference type="ARBA" id="ARBA00022741"/>
    </source>
</evidence>
<evidence type="ECO:0000313" key="8">
    <source>
        <dbReference type="Proteomes" id="UP000326302"/>
    </source>
</evidence>
<dbReference type="GO" id="GO:0051782">
    <property type="term" value="P:negative regulation of cell division"/>
    <property type="evidence" value="ECO:0007669"/>
    <property type="project" value="TreeGrafter"/>
</dbReference>
<dbReference type="EMBL" id="QJOW01000004">
    <property type="protein sequence ID" value="KAB7514161.1"/>
    <property type="molecule type" value="Genomic_DNA"/>
</dbReference>
<dbReference type="Proteomes" id="UP000326865">
    <property type="component" value="Unassembled WGS sequence"/>
</dbReference>
<dbReference type="SUPFAM" id="SSF52540">
    <property type="entry name" value="P-loop containing nucleoside triphosphate hydrolases"/>
    <property type="match status" value="1"/>
</dbReference>
<accession>A0A5N5U561</accession>
<dbReference type="PANTHER" id="PTHR43384">
    <property type="entry name" value="SEPTUM SITE-DETERMINING PROTEIN MIND HOMOLOG, CHLOROPLASTIC-RELATED"/>
    <property type="match status" value="1"/>
</dbReference>
<dbReference type="Gene3D" id="3.40.50.300">
    <property type="entry name" value="P-loop containing nucleotide triphosphate hydrolases"/>
    <property type="match status" value="1"/>
</dbReference>
<feature type="domain" description="CobQ/CobB/MinD/ParA nucleotide binding" evidence="3">
    <location>
        <begin position="2"/>
        <end position="171"/>
    </location>
</feature>
<gene>
    <name evidence="4" type="ORF">DM867_08080</name>
    <name evidence="5" type="ORF">DMP03_09735</name>
    <name evidence="6" type="ORF">DP108_07525</name>
</gene>
<protein>
    <recommendedName>
        <fullName evidence="3">CobQ/CobB/MinD/ParA nucleotide binding domain-containing protein</fullName>
    </recommendedName>
</protein>
<dbReference type="InterPro" id="IPR027417">
    <property type="entry name" value="P-loop_NTPase"/>
</dbReference>
<evidence type="ECO:0000313" key="7">
    <source>
        <dbReference type="Proteomes" id="UP000326207"/>
    </source>
</evidence>
<dbReference type="PANTHER" id="PTHR43384:SF6">
    <property type="entry name" value="SEPTUM SITE-DETERMINING PROTEIN MIND HOMOLOG, CHLOROPLASTIC"/>
    <property type="match status" value="1"/>
</dbReference>
<dbReference type="EMBL" id="QKKZ01000003">
    <property type="protein sequence ID" value="KAB7513760.1"/>
    <property type="molecule type" value="Genomic_DNA"/>
</dbReference>
<dbReference type="RefSeq" id="WP_152120498.1">
    <property type="nucleotide sequence ID" value="NZ_QJOW01000004.1"/>
</dbReference>
<dbReference type="GO" id="GO:0016887">
    <property type="term" value="F:ATP hydrolysis activity"/>
    <property type="evidence" value="ECO:0007669"/>
    <property type="project" value="TreeGrafter"/>
</dbReference>
<sequence length="199" mass="20610">MLAVAGGKGGVGRTTTTLGLAAAAARVGYAPVVVDANRDCPDLARRATVDPAGVETLAAGGPLSEAGETTDGVAIIGASYETPATDYEAALQRLVESSRPVFIDCPAGAGPDATRPLWFASRTVLATTATERAVRAAEKTNAIARRLDAPPIATVVTRAEKPGPAVNLRPALTATVPTVDRPAWRRAGRAYDRVWRQLV</sequence>
<name>A0A5N5UJQ1_9EURY</name>
<evidence type="ECO:0000313" key="6">
    <source>
        <dbReference type="EMBL" id="KAB7518989.1"/>
    </source>
</evidence>
<dbReference type="Proteomes" id="UP000326207">
    <property type="component" value="Unassembled WGS sequence"/>
</dbReference>
<dbReference type="GO" id="GO:0005829">
    <property type="term" value="C:cytosol"/>
    <property type="evidence" value="ECO:0007669"/>
    <property type="project" value="TreeGrafter"/>
</dbReference>
<accession>A0A5N5UJQ1</accession>
<dbReference type="Proteomes" id="UP000326302">
    <property type="component" value="Unassembled WGS sequence"/>
</dbReference>